<keyword evidence="9 13" id="KW-0472">Membrane</keyword>
<dbReference type="FunFam" id="2.60.40.60:FF:000020">
    <property type="entry name" value="Dachsous cadherin-related 1b"/>
    <property type="match status" value="2"/>
</dbReference>
<feature type="domain" description="Cadherin" evidence="15">
    <location>
        <begin position="934"/>
        <end position="1033"/>
    </location>
</feature>
<feature type="domain" description="Cadherin" evidence="15">
    <location>
        <begin position="1257"/>
        <end position="1356"/>
    </location>
</feature>
<evidence type="ECO:0000256" key="12">
    <source>
        <dbReference type="SAM" id="MobiDB-lite"/>
    </source>
</evidence>
<evidence type="ECO:0000256" key="1">
    <source>
        <dbReference type="ARBA" id="ARBA00004251"/>
    </source>
</evidence>
<proteinExistence type="predicted"/>
<feature type="domain" description="Cadherin" evidence="15">
    <location>
        <begin position="47"/>
        <end position="143"/>
    </location>
</feature>
<comment type="subcellular location">
    <subcellularLocation>
        <location evidence="1">Cell membrane</location>
        <topology evidence="1">Single-pass type I membrane protein</topology>
    </subcellularLocation>
</comment>
<keyword evidence="4 14" id="KW-0732">Signal</keyword>
<dbReference type="FunFam" id="2.60.40.60:FF:000026">
    <property type="entry name" value="FAT atypical cadherin 1"/>
    <property type="match status" value="2"/>
</dbReference>
<dbReference type="PRINTS" id="PR00205">
    <property type="entry name" value="CADHERIN"/>
</dbReference>
<protein>
    <submittedName>
        <fullName evidence="16">Cadherin-87A</fullName>
    </submittedName>
</protein>
<dbReference type="EMBL" id="JAHWGI010000472">
    <property type="protein sequence ID" value="KAK3915920.1"/>
    <property type="molecule type" value="Genomic_DNA"/>
</dbReference>
<feature type="domain" description="Cadherin" evidence="15">
    <location>
        <begin position="485"/>
        <end position="598"/>
    </location>
</feature>
<evidence type="ECO:0000256" key="7">
    <source>
        <dbReference type="ARBA" id="ARBA00022889"/>
    </source>
</evidence>
<feature type="domain" description="Cadherin" evidence="15">
    <location>
        <begin position="144"/>
        <end position="256"/>
    </location>
</feature>
<gene>
    <name evidence="16" type="ORF">KUF71_025217</name>
</gene>
<dbReference type="CDD" id="cd11304">
    <property type="entry name" value="Cadherin_repeat"/>
    <property type="match status" value="14"/>
</dbReference>
<evidence type="ECO:0000256" key="2">
    <source>
        <dbReference type="ARBA" id="ARBA00022475"/>
    </source>
</evidence>
<feature type="compositionally biased region" description="Basic residues" evidence="12">
    <location>
        <begin position="1874"/>
        <end position="1883"/>
    </location>
</feature>
<feature type="domain" description="Cadherin" evidence="15">
    <location>
        <begin position="1034"/>
        <end position="1141"/>
    </location>
</feature>
<dbReference type="Gene3D" id="2.60.40.60">
    <property type="entry name" value="Cadherins"/>
    <property type="match status" value="14"/>
</dbReference>
<accession>A0AAE1LDY3</accession>
<reference evidence="16" key="1">
    <citation type="submission" date="2021-07" db="EMBL/GenBank/DDBJ databases">
        <authorList>
            <person name="Catto M.A."/>
            <person name="Jacobson A."/>
            <person name="Kennedy G."/>
            <person name="Labadie P."/>
            <person name="Hunt B.G."/>
            <person name="Srinivasan R."/>
        </authorList>
    </citation>
    <scope>NUCLEOTIDE SEQUENCE</scope>
    <source>
        <strain evidence="16">PL_HMW_Pooled</strain>
        <tissue evidence="16">Head</tissue>
    </source>
</reference>
<feature type="domain" description="Cadherin" evidence="15">
    <location>
        <begin position="1361"/>
        <end position="1481"/>
    </location>
</feature>
<keyword evidence="3 13" id="KW-0812">Transmembrane</keyword>
<dbReference type="PROSITE" id="PS00232">
    <property type="entry name" value="CADHERIN_1"/>
    <property type="match status" value="6"/>
</dbReference>
<dbReference type="Proteomes" id="UP001219518">
    <property type="component" value="Unassembled WGS sequence"/>
</dbReference>
<dbReference type="GO" id="GO:0008013">
    <property type="term" value="F:beta-catenin binding"/>
    <property type="evidence" value="ECO:0007669"/>
    <property type="project" value="TreeGrafter"/>
</dbReference>
<dbReference type="PANTHER" id="PTHR24027:SF438">
    <property type="entry name" value="CADHERIN 23"/>
    <property type="match status" value="1"/>
</dbReference>
<evidence type="ECO:0000259" key="15">
    <source>
        <dbReference type="PROSITE" id="PS50268"/>
    </source>
</evidence>
<feature type="transmembrane region" description="Helical" evidence="13">
    <location>
        <begin position="1704"/>
        <end position="1732"/>
    </location>
</feature>
<feature type="domain" description="Cadherin" evidence="15">
    <location>
        <begin position="807"/>
        <end position="927"/>
    </location>
</feature>
<feature type="signal peptide" evidence="14">
    <location>
        <begin position="1"/>
        <end position="30"/>
    </location>
</feature>
<evidence type="ECO:0000256" key="5">
    <source>
        <dbReference type="ARBA" id="ARBA00022737"/>
    </source>
</evidence>
<keyword evidence="5" id="KW-0677">Repeat</keyword>
<evidence type="ECO:0000256" key="11">
    <source>
        <dbReference type="PROSITE-ProRule" id="PRU00043"/>
    </source>
</evidence>
<dbReference type="GO" id="GO:0016339">
    <property type="term" value="P:calcium-dependent cell-cell adhesion via plasma membrane cell adhesion molecules"/>
    <property type="evidence" value="ECO:0007669"/>
    <property type="project" value="TreeGrafter"/>
</dbReference>
<dbReference type="GO" id="GO:0060429">
    <property type="term" value="P:epithelium development"/>
    <property type="evidence" value="ECO:0007669"/>
    <property type="project" value="UniProtKB-ARBA"/>
</dbReference>
<dbReference type="FunFam" id="2.60.40.60:FF:000092">
    <property type="entry name" value="Protocadherin 8"/>
    <property type="match status" value="1"/>
</dbReference>
<feature type="region of interest" description="Disordered" evidence="12">
    <location>
        <begin position="1863"/>
        <end position="1891"/>
    </location>
</feature>
<feature type="domain" description="Cadherin" evidence="15">
    <location>
        <begin position="1482"/>
        <end position="1605"/>
    </location>
</feature>
<reference evidence="16" key="2">
    <citation type="journal article" date="2023" name="BMC Genomics">
        <title>Pest status, molecular evolution, and epigenetic factors derived from the genome assembly of Frankliniella fusca, a thysanopteran phytovirus vector.</title>
        <authorList>
            <person name="Catto M.A."/>
            <person name="Labadie P.E."/>
            <person name="Jacobson A.L."/>
            <person name="Kennedy G.G."/>
            <person name="Srinivasan R."/>
            <person name="Hunt B.G."/>
        </authorList>
    </citation>
    <scope>NUCLEOTIDE SEQUENCE</scope>
    <source>
        <strain evidence="16">PL_HMW_Pooled</strain>
    </source>
</reference>
<name>A0AAE1LDY3_9NEOP</name>
<evidence type="ECO:0000256" key="13">
    <source>
        <dbReference type="SAM" id="Phobius"/>
    </source>
</evidence>
<dbReference type="GO" id="GO:0007043">
    <property type="term" value="P:cell-cell junction assembly"/>
    <property type="evidence" value="ECO:0007669"/>
    <property type="project" value="TreeGrafter"/>
</dbReference>
<evidence type="ECO:0000256" key="8">
    <source>
        <dbReference type="ARBA" id="ARBA00022989"/>
    </source>
</evidence>
<keyword evidence="8 13" id="KW-1133">Transmembrane helix</keyword>
<dbReference type="InterPro" id="IPR015919">
    <property type="entry name" value="Cadherin-like_sf"/>
</dbReference>
<evidence type="ECO:0000256" key="6">
    <source>
        <dbReference type="ARBA" id="ARBA00022837"/>
    </source>
</evidence>
<dbReference type="SUPFAM" id="SSF49313">
    <property type="entry name" value="Cadherin-like"/>
    <property type="match status" value="14"/>
</dbReference>
<comment type="function">
    <text evidence="10">Cadherins are calcium-dependent cell adhesion proteins. They preferentially interact with themselves in a homophilic manner in connecting cells.</text>
</comment>
<evidence type="ECO:0000256" key="4">
    <source>
        <dbReference type="ARBA" id="ARBA00022729"/>
    </source>
</evidence>
<feature type="domain" description="Cadherin" evidence="15">
    <location>
        <begin position="370"/>
        <end position="484"/>
    </location>
</feature>
<dbReference type="PANTHER" id="PTHR24027">
    <property type="entry name" value="CADHERIN-23"/>
    <property type="match status" value="1"/>
</dbReference>
<feature type="domain" description="Cadherin" evidence="15">
    <location>
        <begin position="256"/>
        <end position="369"/>
    </location>
</feature>
<dbReference type="PROSITE" id="PS50268">
    <property type="entry name" value="CADHERIN_2"/>
    <property type="match status" value="14"/>
</dbReference>
<keyword evidence="7" id="KW-0130">Cell adhesion</keyword>
<dbReference type="GO" id="GO:0034332">
    <property type="term" value="P:adherens junction organization"/>
    <property type="evidence" value="ECO:0007669"/>
    <property type="project" value="TreeGrafter"/>
</dbReference>
<dbReference type="GO" id="GO:0044331">
    <property type="term" value="P:cell-cell adhesion mediated by cadherin"/>
    <property type="evidence" value="ECO:0007669"/>
    <property type="project" value="TreeGrafter"/>
</dbReference>
<dbReference type="GO" id="GO:0000902">
    <property type="term" value="P:cell morphogenesis"/>
    <property type="evidence" value="ECO:0007669"/>
    <property type="project" value="TreeGrafter"/>
</dbReference>
<evidence type="ECO:0000313" key="17">
    <source>
        <dbReference type="Proteomes" id="UP001219518"/>
    </source>
</evidence>
<organism evidence="16 17">
    <name type="scientific">Frankliniella fusca</name>
    <dbReference type="NCBI Taxonomy" id="407009"/>
    <lineage>
        <taxon>Eukaryota</taxon>
        <taxon>Metazoa</taxon>
        <taxon>Ecdysozoa</taxon>
        <taxon>Arthropoda</taxon>
        <taxon>Hexapoda</taxon>
        <taxon>Insecta</taxon>
        <taxon>Pterygota</taxon>
        <taxon>Neoptera</taxon>
        <taxon>Paraneoptera</taxon>
        <taxon>Thysanoptera</taxon>
        <taxon>Terebrantia</taxon>
        <taxon>Thripoidea</taxon>
        <taxon>Thripidae</taxon>
        <taxon>Frankliniella</taxon>
    </lineage>
</organism>
<comment type="caution">
    <text evidence="16">The sequence shown here is derived from an EMBL/GenBank/DDBJ whole genome shotgun (WGS) entry which is preliminary data.</text>
</comment>
<dbReference type="GO" id="GO:0045296">
    <property type="term" value="F:cadherin binding"/>
    <property type="evidence" value="ECO:0007669"/>
    <property type="project" value="TreeGrafter"/>
</dbReference>
<evidence type="ECO:0000256" key="14">
    <source>
        <dbReference type="SAM" id="SignalP"/>
    </source>
</evidence>
<sequence length="1891" mass="207245">MAGLRARLPLGLHLHLVLLLLPLLCHDALCNRPPLFLADMQGLVLFEDAAVGDVVYTLKGEDPEGSPLRYGLVGTDRFEVDRITGQVRVVRPLDREINDTLRFYVTLEDELGDDNGIQSGKNNLVQVEVSVIIADVNDNAPTFIGTPYEVLVPEDTKLNSVVFHGIQLHDPDLTGETLEVACVEEPQFPGACEKFAVSVVAANASHFTGDIVLERVLDYNERQFYQFTLVATDGTFNSTTSVEVKVEDVQNSPPVFQGSLTGVLEENDPIGTLVLRAQARDGDRGQPRQIFYELVNNPLEYFLLDSNTGELRTARPLDREALEDSSGVLKVKIRARELVNGSPSNDPLTSTTAEATVTIRDVNDEPPTFDRKEYSVSIPENAAVGTPLPHLDMTVTDSDVGTNSEFSLHLEDVSGAFAVEPSKAIGSTSVSIRVAKGSMDYENPNHRKFIILVVAEELHTEERLSSTATVTVTVTDENDNAPVFDLEAYSASVHESASPGTVITTIIAHDRDNGRYGEDGFVYQLIGDGAEKFLVNKKTGVILVAPCESPGTNSCLDFETKPVYYLNYKVTDDEGSGLSAVVPLKISLLDSNDNTPIFTNQNYTAVIDEGATNFEPPLVVEARDADKTSEVMYSIKQGNIHNLFLIDSHTGEVKVSNPAGLDMTNVPTDTIALTVQASDGKFSSQCIVHITVLDVNNNHPEFEQETYLASLPEDIPVGTTVDTVIATDADAGVNAQIKYKIQKGAFDDFSIEPDTGVVTVANHLDFDRRRLYNIEVIAVDGGIPMLSGTTTLMVNILNTNDKAPFFVPATQNAAVTEDTQPGTIFYSLNATDLDVNSSEALNFAASEPITAIDKHGKPVNDNEDYKEFFNIDSSTGEVSVAKPLRRDIAAVVRITVLVTDITAPTMQQGKGTLVVNIIDVNDFPPMFSKPWTIEDPRYKVDLIEEQPIGTTVGTFTATDADSNIQGYAIVPPSAYFEINNLTGVVRTTRRIDYEDTKGLNFTVVAYDSGAPPLSSTADVMVNVININDMDPVFSQSKYEAAVKENAPAGTVVVKVKATDKDDGVFGVVTYQLIGEHSNDFVIDRDSGEITVAHPRVLDREAAPEITIQVMASDGAPPDTRRTAAVPVTIRILDVNDNPPVLTQHSYRATVEETVALNAPLVQLRAEDPDQGENAHVRYSIVSGNSGGVFAVDPETGVLFASSSLVGSERHFHLLVEASDGHFMDRADVNITVLDVNHNKPVFTQPGSTNASIGIPESNAEAGYPVFTVKAVDGDGGENGHVTYHFKVDNKNVQETEEFYINDETGEIVTKVLLDREVKEKYELVLVARDHGSPTSYETLRVLTINLIDANDNNPEFPRGLITNPYHFSAPENAPVNVRIGKVEAQDPDEGLYARIYYYILRNSGIGLFSIERTDGTLYTNSTLDREKEDTYELYIKASNDPDFYISKDDINALSEEELQQDPTIARVLITVLDENDNAPQFENSNYYAGVNAMANVDELVVQLTAKDPDLGVNGSIIYYIAASNLYKYGSNRSSGSIVPSPFNITQTGQLRTSNYMAEYNQDRFIIDVVAREQAPPERETRTKVHVWLYEPSQLVRVILSRPPSEVHAQQAEIVAELSNATQRLVVVDGIGPHVNNQGRPRPDWSDMYLHVVDTPSNTIAAIPEVLKVIDAKYDFLKDYYAGFAIENVVPAYVTPKEEAIDSALAALIALLIVLFVGCVTVVVVCCCFRHWIVTQPSDLKKKDALIKKAIIDDLNTTENPLWIEQKLKLYEEQELTMQVFCEPDHSADAECRDSADFSHVDNTYATIQHPNRRGSHDAADDGGNYATLRGTDNHGNHRDMYEAALGFQGSTFQVPDQMPALPPLPGSAGGSVRGNHHHHHHSQPHYVAELI</sequence>
<feature type="domain" description="Cadherin" evidence="15">
    <location>
        <begin position="1142"/>
        <end position="1242"/>
    </location>
</feature>
<dbReference type="InterPro" id="IPR002126">
    <property type="entry name" value="Cadherin-like_dom"/>
</dbReference>
<dbReference type="FunFam" id="2.60.40.60:FF:000266">
    <property type="entry name" value="Cadherin 23"/>
    <property type="match status" value="1"/>
</dbReference>
<evidence type="ECO:0000256" key="10">
    <source>
        <dbReference type="ARBA" id="ARBA00059331"/>
    </source>
</evidence>
<evidence type="ECO:0000313" key="16">
    <source>
        <dbReference type="EMBL" id="KAK3915920.1"/>
    </source>
</evidence>
<feature type="chain" id="PRO_5042263404" evidence="14">
    <location>
        <begin position="31"/>
        <end position="1891"/>
    </location>
</feature>
<feature type="domain" description="Cadherin" evidence="15">
    <location>
        <begin position="703"/>
        <end position="806"/>
    </location>
</feature>
<dbReference type="SMART" id="SM00112">
    <property type="entry name" value="CA"/>
    <property type="match status" value="14"/>
</dbReference>
<feature type="domain" description="Cadherin" evidence="15">
    <location>
        <begin position="599"/>
        <end position="702"/>
    </location>
</feature>
<dbReference type="GO" id="GO:0005509">
    <property type="term" value="F:calcium ion binding"/>
    <property type="evidence" value="ECO:0007669"/>
    <property type="project" value="UniProtKB-UniRule"/>
</dbReference>
<dbReference type="GO" id="GO:0016342">
    <property type="term" value="C:catenin complex"/>
    <property type="evidence" value="ECO:0007669"/>
    <property type="project" value="TreeGrafter"/>
</dbReference>
<evidence type="ECO:0000256" key="9">
    <source>
        <dbReference type="ARBA" id="ARBA00023136"/>
    </source>
</evidence>
<dbReference type="GO" id="GO:0016477">
    <property type="term" value="P:cell migration"/>
    <property type="evidence" value="ECO:0007669"/>
    <property type="project" value="TreeGrafter"/>
</dbReference>
<dbReference type="InterPro" id="IPR020894">
    <property type="entry name" value="Cadherin_CS"/>
</dbReference>
<dbReference type="GO" id="GO:0005912">
    <property type="term" value="C:adherens junction"/>
    <property type="evidence" value="ECO:0007669"/>
    <property type="project" value="TreeGrafter"/>
</dbReference>
<keyword evidence="6 11" id="KW-0106">Calcium</keyword>
<dbReference type="FunFam" id="2.60.40.60:FF:000168">
    <property type="entry name" value="Cadherin-related family member 2"/>
    <property type="match status" value="1"/>
</dbReference>
<dbReference type="FunFam" id="2.60.40.60:FF:000098">
    <property type="entry name" value="cadherin-23 isoform X1"/>
    <property type="match status" value="1"/>
</dbReference>
<keyword evidence="17" id="KW-1185">Reference proteome</keyword>
<evidence type="ECO:0000256" key="3">
    <source>
        <dbReference type="ARBA" id="ARBA00022692"/>
    </source>
</evidence>
<keyword evidence="2" id="KW-1003">Cell membrane</keyword>
<dbReference type="Pfam" id="PF00028">
    <property type="entry name" value="Cadherin"/>
    <property type="match status" value="11"/>
</dbReference>
<dbReference type="InterPro" id="IPR039808">
    <property type="entry name" value="Cadherin"/>
</dbReference>
<dbReference type="GO" id="GO:0007156">
    <property type="term" value="P:homophilic cell adhesion via plasma membrane adhesion molecules"/>
    <property type="evidence" value="ECO:0007669"/>
    <property type="project" value="InterPro"/>
</dbReference>